<name>A0A4P6JS45_KTERU</name>
<accession>A0A4P6JS45</accession>
<sequence length="162" mass="18522">MAIQNPQELFYYDLCAMYDGEQKLALLLPLLAQEAQIPEVKEAFSEHHQQTLLHIVNLERCFQIAGKQQMPLENHTFAGLRKDHDVFLEQQPSQAELMMFALNAAYKSEFLEMAAYNSLIDAATCLGMRDCLPLLQENLQQEQETAKKLAVLIHKFALLTVK</sequence>
<dbReference type="RefSeq" id="WP_129889382.1">
    <property type="nucleotide sequence ID" value="NZ_CP035758.1"/>
</dbReference>
<dbReference type="PANTHER" id="PTHR30565:SF9">
    <property type="entry name" value="PROTEIN YCIF"/>
    <property type="match status" value="1"/>
</dbReference>
<dbReference type="KEGG" id="kbs:EPA93_20930"/>
<organism evidence="1 2">
    <name type="scientific">Ktedonosporobacter rubrisoli</name>
    <dbReference type="NCBI Taxonomy" id="2509675"/>
    <lineage>
        <taxon>Bacteria</taxon>
        <taxon>Bacillati</taxon>
        <taxon>Chloroflexota</taxon>
        <taxon>Ktedonobacteria</taxon>
        <taxon>Ktedonobacterales</taxon>
        <taxon>Ktedonosporobacteraceae</taxon>
        <taxon>Ktedonosporobacter</taxon>
    </lineage>
</organism>
<protein>
    <submittedName>
        <fullName evidence="1">DUF892 family protein</fullName>
    </submittedName>
</protein>
<evidence type="ECO:0000313" key="2">
    <source>
        <dbReference type="Proteomes" id="UP000290365"/>
    </source>
</evidence>
<proteinExistence type="predicted"/>
<dbReference type="AlphaFoldDB" id="A0A4P6JS45"/>
<dbReference type="Pfam" id="PF05974">
    <property type="entry name" value="DUF892"/>
    <property type="match status" value="1"/>
</dbReference>
<gene>
    <name evidence="1" type="ORF">EPA93_20930</name>
</gene>
<dbReference type="InterPro" id="IPR047114">
    <property type="entry name" value="YciF"/>
</dbReference>
<evidence type="ECO:0000313" key="1">
    <source>
        <dbReference type="EMBL" id="QBD78329.1"/>
    </source>
</evidence>
<keyword evidence="2" id="KW-1185">Reference proteome</keyword>
<dbReference type="SUPFAM" id="SSF47240">
    <property type="entry name" value="Ferritin-like"/>
    <property type="match status" value="1"/>
</dbReference>
<dbReference type="PANTHER" id="PTHR30565">
    <property type="entry name" value="PROTEIN YCIF"/>
    <property type="match status" value="1"/>
</dbReference>
<dbReference type="InterPro" id="IPR009078">
    <property type="entry name" value="Ferritin-like_SF"/>
</dbReference>
<dbReference type="InterPro" id="IPR012347">
    <property type="entry name" value="Ferritin-like"/>
</dbReference>
<dbReference type="Gene3D" id="1.20.1260.10">
    <property type="match status" value="1"/>
</dbReference>
<dbReference type="OrthoDB" id="9795056at2"/>
<reference evidence="1 2" key="1">
    <citation type="submission" date="2019-01" db="EMBL/GenBank/DDBJ databases">
        <title>Ktedonosporobacter rubrisoli SCAWS-G2.</title>
        <authorList>
            <person name="Huang Y."/>
            <person name="Yan B."/>
        </authorList>
    </citation>
    <scope>NUCLEOTIDE SEQUENCE [LARGE SCALE GENOMIC DNA]</scope>
    <source>
        <strain evidence="1 2">SCAWS-G2</strain>
    </source>
</reference>
<dbReference type="InterPro" id="IPR010287">
    <property type="entry name" value="DUF892_YciF-like"/>
</dbReference>
<dbReference type="EMBL" id="CP035758">
    <property type="protein sequence ID" value="QBD78329.1"/>
    <property type="molecule type" value="Genomic_DNA"/>
</dbReference>
<dbReference type="Proteomes" id="UP000290365">
    <property type="component" value="Chromosome"/>
</dbReference>